<evidence type="ECO:0000256" key="4">
    <source>
        <dbReference type="ARBA" id="ARBA00022670"/>
    </source>
</evidence>
<dbReference type="InterPro" id="IPR034216">
    <property type="entry name" value="C5a_Peptidase"/>
</dbReference>
<dbReference type="Gene3D" id="1.20.5.420">
    <property type="entry name" value="Immunoglobulin FC, subunit C"/>
    <property type="match status" value="2"/>
</dbReference>
<evidence type="ECO:0000256" key="5">
    <source>
        <dbReference type="ARBA" id="ARBA00022729"/>
    </source>
</evidence>
<evidence type="ECO:0000313" key="17">
    <source>
        <dbReference type="EMBL" id="RLY05257.1"/>
    </source>
</evidence>
<sequence>MEKRQRFSLRKYKIGAVSVLLGAVFLFSGVSAAADTQGASAETTSVPAVVTESSEDSLVSITEVSNTPVRDEATQDVAIEAPVVSTNEETDIVVADTAPSAPVKPSVADQEVESVSKTVSNQPETPKEIDSSELDAKAVSESVRKIGEETPQNNDSNTIITVPKVWDTGYKGEGMVVAIIDSGLDVDHDVLRITDPTKAKYQSKEQLEAAKKAAGIDYGQWYNDKVIFGYNYVDVNTVLKEKTKDSHGMHVTGIAAGNPSKQDNGEFIYGVAPEAQVMFMRVFSDLHSQTGPALYVKAINDAVALGADSINLSLGAPNGSMADTEESLIAAIERARQAGISVVIAAGNDGAFGSGHANPLATNPDYGLVDNPSTAKHAISVASYNNTTLMNKVVSIIGLENDEKLNHGLSTYTKPDLGPIDFEQGKAYDYAYIGLGTKEELSGEFANVDLNGKLALIKRGSITFTEKIANAQARGAIGVVVFNHTAGENNLNMSLEAEGKGIPSIFIPFEFGEALRSNQYKIQFNNAKDKSDNPQAELMSDFTSWGLSADGELKPDLSAPGGSIYSSVNDGDYDMMSGTSMATPHVAGAVTLVKQYLLKTYPDKSPSEIEALVKHLMMSTAKAHLNEETNAYTSPRQQGAGILDTAAAISTGLYLTGSDNYGSISLGNVGDVVDFKVTLHNITNEDKTLRYVTNVNTDTVKEGHITLLPRELETLVGETVTVKANSSTTVNVAIDATAYREELLKEMPNGYYLEGFVRFLDVADSGEVVSIPYVGFRGEFQNLDVVETPIYDLVVDGKGGFYFVADSDKVVPTDENYTSLVTGETEHIYATSETSDMVIKALGTFKDDNGKFVLTLDTNGKPHLAISPNKDGNQESLAFKGVFLRNYNDLVANVYAADDTERLTPLWTSEAVSGNKNFFSGNPKHPKSSIVYSSEWDGTDNSGADLADGRYVYVLTYTSAVVGAEPQTMSFDVIVDRQKPVVTTAKYDEANKTFTPRAAVDAGESGVFRDRVFYLKTDEHGLKNWIDVSETGKVTIGDNKVYVAKNADGSFTLPLDQADIADFYYTVEDYAGNVSWAKVQDLIKVGNDSGIVTVNILDKDTNSEAYVNFSYSVKDANGKTVADIARYGDNANKLILPFGTYTFDLFLYDKDWSTLAGETTVTVNISEEKSLADVNFYVNSLSKSQVLIDIDKALPDGTTVTLINGAGGRTELPNAKYSPTDYGRLVTTGEYDIEIALPEGYEFLEELKVTVVDGVRTVKTLTLINKNPLKEAVDSQGDVSKLPVYYNASLETIQSYEAALAKAQEALEGKLPQSDIDAIQEELVKARAALDGKETDFATLQSEVEQQTTVEATVAYSNGSEETQSAYAAAVRAAQLVLANPKASQKEVDEALAALVSAKNELDGKETDKVALRNRISKATVLQKTSAKYQNANDKVKADYDTALATAELIMADESATQAEVDAALEALIASEVALDGVESAPTTIVASGTITTGISDVKPLAPPTPLVIGSEKSAVPEVVSATVTRKDTSQKPIVVAVAEKSLPATGENDSNLYLLFASLNLMLGFVLLAKKEKE</sequence>
<dbReference type="Pfam" id="PF04650">
    <property type="entry name" value="YSIRK_signal"/>
    <property type="match status" value="1"/>
</dbReference>
<evidence type="ECO:0000256" key="14">
    <source>
        <dbReference type="SAM" id="MobiDB-lite"/>
    </source>
</evidence>
<dbReference type="InterPro" id="IPR023828">
    <property type="entry name" value="Peptidase_S8_Ser-AS"/>
</dbReference>
<feature type="active site" description="Charge relay system" evidence="10 11">
    <location>
        <position position="181"/>
    </location>
</feature>
<dbReference type="PROSITE" id="PS50847">
    <property type="entry name" value="GRAM_POS_ANCHORING"/>
    <property type="match status" value="1"/>
</dbReference>
<dbReference type="Pfam" id="PF02225">
    <property type="entry name" value="PA"/>
    <property type="match status" value="1"/>
</dbReference>
<dbReference type="PROSITE" id="PS00136">
    <property type="entry name" value="SUBTILASE_ASP"/>
    <property type="match status" value="1"/>
</dbReference>
<dbReference type="Gene3D" id="1.20.120.1850">
    <property type="entry name" value="Ebh helix bundles repeating unit (S and A modules)"/>
    <property type="match status" value="1"/>
</dbReference>
<dbReference type="GO" id="GO:0006508">
    <property type="term" value="P:proteolysis"/>
    <property type="evidence" value="ECO:0007669"/>
    <property type="project" value="UniProtKB-KW"/>
</dbReference>
<dbReference type="Gene3D" id="3.50.30.30">
    <property type="match status" value="1"/>
</dbReference>
<reference evidence="17 18" key="1">
    <citation type="submission" date="2018-10" db="EMBL/GenBank/DDBJ databases">
        <title>Streptococcus hillyeri sp. nov., isolated from equine tracheal sample.</title>
        <authorList>
            <person name="Macfadyen A.C."/>
            <person name="Waller A."/>
            <person name="Paterson G.K."/>
        </authorList>
    </citation>
    <scope>NUCLEOTIDE SEQUENCE [LARGE SCALE GENOMIC DNA]</scope>
    <source>
        <strain evidence="17 18">28462</strain>
    </source>
</reference>
<dbReference type="InterPro" id="IPR005877">
    <property type="entry name" value="YSIRK_signal_dom"/>
</dbReference>
<dbReference type="InterPro" id="IPR046450">
    <property type="entry name" value="PA_dom_sf"/>
</dbReference>
<keyword evidence="9" id="KW-0572">Peptidoglycan-anchor</keyword>
<name>A0A3L9DZF5_9STRE</name>
<dbReference type="InterPro" id="IPR013783">
    <property type="entry name" value="Ig-like_fold"/>
</dbReference>
<feature type="chain" id="PRO_5017920924" evidence="15">
    <location>
        <begin position="34"/>
        <end position="1575"/>
    </location>
</feature>
<dbReference type="Pfam" id="PF07554">
    <property type="entry name" value="FIVAR"/>
    <property type="match status" value="3"/>
</dbReference>
<dbReference type="Pfam" id="PF00746">
    <property type="entry name" value="Gram_pos_anchor"/>
    <property type="match status" value="1"/>
</dbReference>
<feature type="coiled-coil region" evidence="13">
    <location>
        <begin position="1286"/>
        <end position="1336"/>
    </location>
</feature>
<dbReference type="InterPro" id="IPR000209">
    <property type="entry name" value="Peptidase_S8/S53_dom"/>
</dbReference>
<dbReference type="InterPro" id="IPR010435">
    <property type="entry name" value="C5a/SBT2-like_Fn3"/>
</dbReference>
<dbReference type="Gene3D" id="3.40.50.200">
    <property type="entry name" value="Peptidase S8/S53 domain"/>
    <property type="match status" value="1"/>
</dbReference>
<keyword evidence="13" id="KW-0175">Coiled coil</keyword>
<dbReference type="InterPro" id="IPR023827">
    <property type="entry name" value="Peptidase_S8_Asp-AS"/>
</dbReference>
<feature type="compositionally biased region" description="Polar residues" evidence="14">
    <location>
        <begin position="113"/>
        <end position="124"/>
    </location>
</feature>
<dbReference type="OrthoDB" id="9798386at2"/>
<dbReference type="GO" id="GO:0004252">
    <property type="term" value="F:serine-type endopeptidase activity"/>
    <property type="evidence" value="ECO:0007669"/>
    <property type="project" value="UniProtKB-UniRule"/>
</dbReference>
<dbReference type="InterPro" id="IPR003137">
    <property type="entry name" value="PA_domain"/>
</dbReference>
<evidence type="ECO:0000256" key="15">
    <source>
        <dbReference type="SAM" id="SignalP"/>
    </source>
</evidence>
<dbReference type="InterPro" id="IPR009063">
    <property type="entry name" value="Ig/albumin-bd_sf"/>
</dbReference>
<dbReference type="Gene3D" id="2.60.40.10">
    <property type="entry name" value="Immunoglobulins"/>
    <property type="match status" value="1"/>
</dbReference>
<dbReference type="SUPFAM" id="SSF52025">
    <property type="entry name" value="PA domain"/>
    <property type="match status" value="1"/>
</dbReference>
<dbReference type="InterPro" id="IPR036852">
    <property type="entry name" value="Peptidase_S8/S53_dom_sf"/>
</dbReference>
<keyword evidence="3" id="KW-0964">Secreted</keyword>
<keyword evidence="7 11" id="KW-0378">Hydrolase</keyword>
<dbReference type="SUPFAM" id="SSF52743">
    <property type="entry name" value="Subtilisin-like"/>
    <property type="match status" value="1"/>
</dbReference>
<comment type="caution">
    <text evidence="17">The sequence shown here is derived from an EMBL/GenBank/DDBJ whole genome shotgun (WGS) entry which is preliminary data.</text>
</comment>
<dbReference type="NCBIfam" id="TIGR01168">
    <property type="entry name" value="YSIRK_signal"/>
    <property type="match status" value="1"/>
</dbReference>
<evidence type="ECO:0000256" key="8">
    <source>
        <dbReference type="ARBA" id="ARBA00022825"/>
    </source>
</evidence>
<keyword evidence="5 15" id="KW-0732">Signal</keyword>
<evidence type="ECO:0000256" key="10">
    <source>
        <dbReference type="PIRSR" id="PIRSR615500-1"/>
    </source>
</evidence>
<organism evidence="17 18">
    <name type="scientific">Streptococcus hillyeri</name>
    <dbReference type="NCBI Taxonomy" id="2282420"/>
    <lineage>
        <taxon>Bacteria</taxon>
        <taxon>Bacillati</taxon>
        <taxon>Bacillota</taxon>
        <taxon>Bacilli</taxon>
        <taxon>Lactobacillales</taxon>
        <taxon>Streptococcaceae</taxon>
        <taxon>Streptococcus</taxon>
    </lineage>
</organism>
<dbReference type="PANTHER" id="PTHR43806:SF11">
    <property type="entry name" value="CEREVISIN-RELATED"/>
    <property type="match status" value="1"/>
</dbReference>
<dbReference type="Gene3D" id="2.60.40.1710">
    <property type="entry name" value="Subtilisin-like superfamily"/>
    <property type="match status" value="1"/>
</dbReference>
<dbReference type="SUPFAM" id="SSF46997">
    <property type="entry name" value="Bacterial immunoglobulin/albumin-binding domains"/>
    <property type="match status" value="1"/>
</dbReference>
<feature type="signal peptide" evidence="15">
    <location>
        <begin position="1"/>
        <end position="33"/>
    </location>
</feature>
<dbReference type="InterPro" id="IPR015500">
    <property type="entry name" value="Peptidase_S8_subtilisin-rel"/>
</dbReference>
<dbReference type="PANTHER" id="PTHR43806">
    <property type="entry name" value="PEPTIDASE S8"/>
    <property type="match status" value="1"/>
</dbReference>
<dbReference type="InterPro" id="IPR050131">
    <property type="entry name" value="Peptidase_S8_subtilisin-like"/>
</dbReference>
<dbReference type="InterPro" id="IPR022398">
    <property type="entry name" value="Peptidase_S8_His-AS"/>
</dbReference>
<evidence type="ECO:0000256" key="2">
    <source>
        <dbReference type="ARBA" id="ARBA00022512"/>
    </source>
</evidence>
<accession>A0A3L9DZF5</accession>
<evidence type="ECO:0000259" key="16">
    <source>
        <dbReference type="PROSITE" id="PS50847"/>
    </source>
</evidence>
<keyword evidence="4 11" id="KW-0645">Protease</keyword>
<evidence type="ECO:0000256" key="3">
    <source>
        <dbReference type="ARBA" id="ARBA00022525"/>
    </source>
</evidence>
<dbReference type="PROSITE" id="PS00137">
    <property type="entry name" value="SUBTILASE_HIS"/>
    <property type="match status" value="1"/>
</dbReference>
<dbReference type="PROSITE" id="PS00138">
    <property type="entry name" value="SUBTILASE_SER"/>
    <property type="match status" value="1"/>
</dbReference>
<proteinExistence type="inferred from homology"/>
<evidence type="ECO:0000256" key="13">
    <source>
        <dbReference type="SAM" id="Coils"/>
    </source>
</evidence>
<dbReference type="PROSITE" id="PS51892">
    <property type="entry name" value="SUBTILASE"/>
    <property type="match status" value="1"/>
</dbReference>
<evidence type="ECO:0000256" key="1">
    <source>
        <dbReference type="ARBA" id="ARBA00011073"/>
    </source>
</evidence>
<comment type="similarity">
    <text evidence="1 11 12">Belongs to the peptidase S8 family.</text>
</comment>
<protein>
    <submittedName>
        <fullName evidence="17">YSIRK-type signal peptide-containing protein</fullName>
    </submittedName>
</protein>
<dbReference type="Pfam" id="PF06280">
    <property type="entry name" value="fn3_5"/>
    <property type="match status" value="1"/>
</dbReference>
<evidence type="ECO:0000256" key="12">
    <source>
        <dbReference type="RuleBase" id="RU003355"/>
    </source>
</evidence>
<keyword evidence="8 11" id="KW-0720">Serine protease</keyword>
<keyword evidence="18" id="KW-1185">Reference proteome</keyword>
<dbReference type="Proteomes" id="UP000279194">
    <property type="component" value="Unassembled WGS sequence"/>
</dbReference>
<evidence type="ECO:0000256" key="6">
    <source>
        <dbReference type="ARBA" id="ARBA00022737"/>
    </source>
</evidence>
<dbReference type="PRINTS" id="PR00723">
    <property type="entry name" value="SUBTILISIN"/>
</dbReference>
<dbReference type="Gene3D" id="2.60.40.4070">
    <property type="match status" value="1"/>
</dbReference>
<gene>
    <name evidence="17" type="ORF">EAF07_00720</name>
</gene>
<evidence type="ECO:0000256" key="7">
    <source>
        <dbReference type="ARBA" id="ARBA00022801"/>
    </source>
</evidence>
<evidence type="ECO:0000313" key="18">
    <source>
        <dbReference type="Proteomes" id="UP000279194"/>
    </source>
</evidence>
<dbReference type="InterPro" id="IPR019931">
    <property type="entry name" value="LPXTG_anchor"/>
</dbReference>
<dbReference type="CDD" id="cd07475">
    <property type="entry name" value="Peptidases_S8_C5a_Peptidase"/>
    <property type="match status" value="1"/>
</dbReference>
<feature type="active site" description="Charge relay system" evidence="10 11">
    <location>
        <position position="580"/>
    </location>
</feature>
<keyword evidence="2" id="KW-0134">Cell wall</keyword>
<feature type="coiled-coil region" evidence="13">
    <location>
        <begin position="1388"/>
        <end position="1415"/>
    </location>
</feature>
<dbReference type="GO" id="GO:0016020">
    <property type="term" value="C:membrane"/>
    <property type="evidence" value="ECO:0007669"/>
    <property type="project" value="InterPro"/>
</dbReference>
<evidence type="ECO:0000256" key="11">
    <source>
        <dbReference type="PROSITE-ProRule" id="PRU01240"/>
    </source>
</evidence>
<dbReference type="RefSeq" id="WP_121834385.1">
    <property type="nucleotide sequence ID" value="NZ_CP163513.1"/>
</dbReference>
<feature type="domain" description="Gram-positive cocci surface proteins LPxTG" evidence="16">
    <location>
        <begin position="1543"/>
        <end position="1575"/>
    </location>
</feature>
<dbReference type="Pfam" id="PF00082">
    <property type="entry name" value="Peptidase_S8"/>
    <property type="match status" value="1"/>
</dbReference>
<dbReference type="EMBL" id="RCVM01000001">
    <property type="protein sequence ID" value="RLY05257.1"/>
    <property type="molecule type" value="Genomic_DNA"/>
</dbReference>
<feature type="active site" description="Charge relay system" evidence="10 11">
    <location>
        <position position="247"/>
    </location>
</feature>
<evidence type="ECO:0000256" key="9">
    <source>
        <dbReference type="ARBA" id="ARBA00023088"/>
    </source>
</evidence>
<keyword evidence="6" id="KW-0677">Repeat</keyword>
<feature type="region of interest" description="Disordered" evidence="14">
    <location>
        <begin position="100"/>
        <end position="131"/>
    </location>
</feature>
<dbReference type="CDD" id="cd02133">
    <property type="entry name" value="PA_C5a_like"/>
    <property type="match status" value="1"/>
</dbReference>